<dbReference type="OrthoDB" id="9943097at2"/>
<name>A0A2N3RMA7_9XANT</name>
<dbReference type="Proteomes" id="UP000233748">
    <property type="component" value="Unassembled WGS sequence"/>
</dbReference>
<protein>
    <submittedName>
        <fullName evidence="2">Uncharacterized protein</fullName>
    </submittedName>
</protein>
<reference evidence="4 5" key="1">
    <citation type="submission" date="2017-11" db="EMBL/GenBank/DDBJ databases">
        <title>Xanthomonas prunicola sp. nov., a novel pathogen that affects nectarine (Prunus persica var. nectarine) trees.</title>
        <authorList>
            <person name="Lopez M."/>
            <person name="Lopez-Soriano P."/>
            <person name="Garita-Cambronero J."/>
            <person name="Beltran C."/>
            <person name="Taghouti G."/>
            <person name="Portier P."/>
            <person name="Cubero J."/>
            <person name="Fischer-Le Saux M."/>
            <person name="Marco-Noales E."/>
        </authorList>
    </citation>
    <scope>NUCLEOTIDE SEQUENCE [LARGE SCALE GENOMIC DNA]</scope>
    <source>
        <strain evidence="2 4">CFBP8353</strain>
        <strain evidence="3 5">CFBP8354</strain>
    </source>
</reference>
<sequence>MRWQDARAGDIAGAQQRFVPACNLGAWRAWDDHASACIDRRMMWMRAHVGPHQHRLTRPTTRAKTNRSSQ</sequence>
<proteinExistence type="predicted"/>
<dbReference type="AlphaFoldDB" id="A0A2N3RMA7"/>
<organism evidence="2 4">
    <name type="scientific">Xanthomonas prunicola</name>
    <dbReference type="NCBI Taxonomy" id="2053930"/>
    <lineage>
        <taxon>Bacteria</taxon>
        <taxon>Pseudomonadati</taxon>
        <taxon>Pseudomonadota</taxon>
        <taxon>Gammaproteobacteria</taxon>
        <taxon>Lysobacterales</taxon>
        <taxon>Lysobacteraceae</taxon>
        <taxon>Xanthomonas</taxon>
    </lineage>
</organism>
<evidence type="ECO:0000256" key="1">
    <source>
        <dbReference type="SAM" id="MobiDB-lite"/>
    </source>
</evidence>
<dbReference type="EMBL" id="PHKW01000001">
    <property type="protein sequence ID" value="PKV17908.1"/>
    <property type="molecule type" value="Genomic_DNA"/>
</dbReference>
<evidence type="ECO:0000313" key="5">
    <source>
        <dbReference type="Proteomes" id="UP000233748"/>
    </source>
</evidence>
<evidence type="ECO:0000313" key="2">
    <source>
        <dbReference type="EMBL" id="PKV13630.1"/>
    </source>
</evidence>
<feature type="region of interest" description="Disordered" evidence="1">
    <location>
        <begin position="50"/>
        <end position="70"/>
    </location>
</feature>
<dbReference type="Proteomes" id="UP000233720">
    <property type="component" value="Unassembled WGS sequence"/>
</dbReference>
<feature type="compositionally biased region" description="Polar residues" evidence="1">
    <location>
        <begin position="58"/>
        <end position="70"/>
    </location>
</feature>
<comment type="caution">
    <text evidence="2">The sequence shown here is derived from an EMBL/GenBank/DDBJ whole genome shotgun (WGS) entry which is preliminary data.</text>
</comment>
<dbReference type="EMBL" id="PHKV01000001">
    <property type="protein sequence ID" value="PKV13630.1"/>
    <property type="molecule type" value="Genomic_DNA"/>
</dbReference>
<keyword evidence="5" id="KW-1185">Reference proteome</keyword>
<gene>
    <name evidence="2" type="ORF">XpruCFBP8353_00375</name>
    <name evidence="3" type="ORF">XpruCFBP8354_00375</name>
</gene>
<evidence type="ECO:0000313" key="3">
    <source>
        <dbReference type="EMBL" id="PKV17908.1"/>
    </source>
</evidence>
<evidence type="ECO:0000313" key="4">
    <source>
        <dbReference type="Proteomes" id="UP000233720"/>
    </source>
</evidence>
<accession>A0A2N3RMA7</accession>